<evidence type="ECO:0000313" key="4">
    <source>
        <dbReference type="WBParaSite" id="ECPE_0001675001-mRNA-1"/>
    </source>
</evidence>
<evidence type="ECO:0000256" key="1">
    <source>
        <dbReference type="SAM" id="MobiDB-lite"/>
    </source>
</evidence>
<feature type="region of interest" description="Disordered" evidence="1">
    <location>
        <begin position="79"/>
        <end position="100"/>
    </location>
</feature>
<name>A0A183BBX2_9TREM</name>
<protein>
    <submittedName>
        <fullName evidence="2 4">Uncharacterized protein</fullName>
    </submittedName>
</protein>
<proteinExistence type="predicted"/>
<dbReference type="AlphaFoldDB" id="A0A183BBX2"/>
<keyword evidence="3" id="KW-1185">Reference proteome</keyword>
<accession>A0A183BBX2</accession>
<dbReference type="Proteomes" id="UP000272942">
    <property type="component" value="Unassembled WGS sequence"/>
</dbReference>
<evidence type="ECO:0000313" key="3">
    <source>
        <dbReference type="Proteomes" id="UP000272942"/>
    </source>
</evidence>
<evidence type="ECO:0000313" key="2">
    <source>
        <dbReference type="EMBL" id="VDP93979.1"/>
    </source>
</evidence>
<sequence length="100" mass="11179">MVLHDQVDHAVQFDVGPRIAIEKNNLFTQSQPCDVACRVLQYGAFLFKTSVGIKDFNQPGQVYCAMHWDPENNICLRTNTEQHGNDQTGRPGSSQGAIRC</sequence>
<reference evidence="2 3" key="2">
    <citation type="submission" date="2018-11" db="EMBL/GenBank/DDBJ databases">
        <authorList>
            <consortium name="Pathogen Informatics"/>
        </authorList>
    </citation>
    <scope>NUCLEOTIDE SEQUENCE [LARGE SCALE GENOMIC DNA]</scope>
    <source>
        <strain evidence="2 3">Egypt</strain>
    </source>
</reference>
<gene>
    <name evidence="2" type="ORF">ECPE_LOCUS16707</name>
</gene>
<organism evidence="4">
    <name type="scientific">Echinostoma caproni</name>
    <dbReference type="NCBI Taxonomy" id="27848"/>
    <lineage>
        <taxon>Eukaryota</taxon>
        <taxon>Metazoa</taxon>
        <taxon>Spiralia</taxon>
        <taxon>Lophotrochozoa</taxon>
        <taxon>Platyhelminthes</taxon>
        <taxon>Trematoda</taxon>
        <taxon>Digenea</taxon>
        <taxon>Plagiorchiida</taxon>
        <taxon>Echinostomata</taxon>
        <taxon>Echinostomatoidea</taxon>
        <taxon>Echinostomatidae</taxon>
        <taxon>Echinostoma</taxon>
    </lineage>
</organism>
<dbReference type="WBParaSite" id="ECPE_0001675001-mRNA-1">
    <property type="protein sequence ID" value="ECPE_0001675001-mRNA-1"/>
    <property type="gene ID" value="ECPE_0001675001"/>
</dbReference>
<dbReference type="EMBL" id="UZAN01065504">
    <property type="protein sequence ID" value="VDP93979.1"/>
    <property type="molecule type" value="Genomic_DNA"/>
</dbReference>
<reference evidence="4" key="1">
    <citation type="submission" date="2016-06" db="UniProtKB">
        <authorList>
            <consortium name="WormBaseParasite"/>
        </authorList>
    </citation>
    <scope>IDENTIFICATION</scope>
</reference>